<dbReference type="Gene3D" id="3.10.180.10">
    <property type="entry name" value="2,3-Dihydroxybiphenyl 1,2-Dioxygenase, domain 1"/>
    <property type="match status" value="1"/>
</dbReference>
<proteinExistence type="predicted"/>
<dbReference type="AlphaFoldDB" id="M0P919"/>
<accession>M0P919</accession>
<feature type="domain" description="VOC" evidence="1">
    <location>
        <begin position="42"/>
        <end position="161"/>
    </location>
</feature>
<dbReference type="SUPFAM" id="SSF54593">
    <property type="entry name" value="Glyoxalase/Bleomycin resistance protein/Dihydroxybiphenyl dioxygenase"/>
    <property type="match status" value="1"/>
</dbReference>
<dbReference type="Pfam" id="PF00903">
    <property type="entry name" value="Glyoxalase"/>
    <property type="match status" value="1"/>
</dbReference>
<dbReference type="PANTHER" id="PTHR46036">
    <property type="entry name" value="LACTOYLGLUTATHIONE LYASE"/>
    <property type="match status" value="1"/>
</dbReference>
<comment type="caution">
    <text evidence="2">The sequence shown here is derived from an EMBL/GenBank/DDBJ whole genome shotgun (WGS) entry which is preliminary data.</text>
</comment>
<evidence type="ECO:0000313" key="2">
    <source>
        <dbReference type="EMBL" id="EMA65330.1"/>
    </source>
</evidence>
<name>M0P919_9EURY</name>
<dbReference type="PATRIC" id="fig|1230454.4.peg.2935"/>
<dbReference type="Proteomes" id="UP000011575">
    <property type="component" value="Unassembled WGS sequence"/>
</dbReference>
<dbReference type="InterPro" id="IPR004360">
    <property type="entry name" value="Glyas_Fos-R_dOase_dom"/>
</dbReference>
<dbReference type="GO" id="GO:0051213">
    <property type="term" value="F:dioxygenase activity"/>
    <property type="evidence" value="ECO:0007669"/>
    <property type="project" value="UniProtKB-KW"/>
</dbReference>
<protein>
    <submittedName>
        <fullName evidence="2">Glyoxalase/bleomycin resistance protein/dioxygenase</fullName>
    </submittedName>
</protein>
<reference evidence="2 3" key="1">
    <citation type="journal article" date="2014" name="PLoS Genet.">
        <title>Phylogenetically driven sequencing of extremely halophilic archaea reveals strategies for static and dynamic osmo-response.</title>
        <authorList>
            <person name="Becker E.A."/>
            <person name="Seitzer P.M."/>
            <person name="Tritt A."/>
            <person name="Larsen D."/>
            <person name="Krusor M."/>
            <person name="Yao A.I."/>
            <person name="Wu D."/>
            <person name="Madern D."/>
            <person name="Eisen J.A."/>
            <person name="Darling A.E."/>
            <person name="Facciotti M.T."/>
        </authorList>
    </citation>
    <scope>NUCLEOTIDE SEQUENCE [LARGE SCALE GENOMIC DNA]</scope>
    <source>
        <strain evidence="2 3">JCM 13560</strain>
    </source>
</reference>
<dbReference type="InterPro" id="IPR037523">
    <property type="entry name" value="VOC_core"/>
</dbReference>
<dbReference type="GO" id="GO:0005737">
    <property type="term" value="C:cytoplasm"/>
    <property type="evidence" value="ECO:0007669"/>
    <property type="project" value="TreeGrafter"/>
</dbReference>
<evidence type="ECO:0000313" key="3">
    <source>
        <dbReference type="Proteomes" id="UP000011575"/>
    </source>
</evidence>
<dbReference type="STRING" id="1230454.C461_14578"/>
<dbReference type="EMBL" id="AOJI01000033">
    <property type="protein sequence ID" value="EMA65330.1"/>
    <property type="molecule type" value="Genomic_DNA"/>
</dbReference>
<dbReference type="PANTHER" id="PTHR46036:SF5">
    <property type="entry name" value="LACTOYLGLUTATHIONE LYASE"/>
    <property type="match status" value="1"/>
</dbReference>
<keyword evidence="2" id="KW-0560">Oxidoreductase</keyword>
<dbReference type="PROSITE" id="PS51819">
    <property type="entry name" value="VOC"/>
    <property type="match status" value="1"/>
</dbReference>
<evidence type="ECO:0000259" key="1">
    <source>
        <dbReference type="PROSITE" id="PS51819"/>
    </source>
</evidence>
<keyword evidence="3" id="KW-1185">Reference proteome</keyword>
<dbReference type="GO" id="GO:0004462">
    <property type="term" value="F:lactoylglutathione lyase activity"/>
    <property type="evidence" value="ECO:0007669"/>
    <property type="project" value="TreeGrafter"/>
</dbReference>
<sequence>MPDPIPVESVDVAGALAEPATAPTTRTVAGIYTAAATRRRMEILHTCLNVADADRTADWYVEQLGFERSWEFTTEDGTTRNVYVADDAGVEFQLSDTDGEEPSDDGDRYDHVAVGVDDVDAAFDRIDHHGVVKEPGDQPEAGARTAFIKDPDGHAVELIEPL</sequence>
<dbReference type="GO" id="GO:0019243">
    <property type="term" value="P:methylglyoxal catabolic process to D-lactate via S-lactoyl-glutathione"/>
    <property type="evidence" value="ECO:0007669"/>
    <property type="project" value="TreeGrafter"/>
</dbReference>
<keyword evidence="2" id="KW-0223">Dioxygenase</keyword>
<organism evidence="2 3">
    <name type="scientific">Halorubrum aidingense JCM 13560</name>
    <dbReference type="NCBI Taxonomy" id="1230454"/>
    <lineage>
        <taxon>Archaea</taxon>
        <taxon>Methanobacteriati</taxon>
        <taxon>Methanobacteriota</taxon>
        <taxon>Stenosarchaea group</taxon>
        <taxon>Halobacteria</taxon>
        <taxon>Halobacteriales</taxon>
        <taxon>Haloferacaceae</taxon>
        <taxon>Halorubrum</taxon>
    </lineage>
</organism>
<gene>
    <name evidence="2" type="ORF">C461_14578</name>
</gene>
<dbReference type="InterPro" id="IPR029068">
    <property type="entry name" value="Glyas_Bleomycin-R_OHBP_Dase"/>
</dbReference>